<dbReference type="Proteomes" id="UP000274907">
    <property type="component" value="Unassembled WGS sequence"/>
</dbReference>
<comment type="function">
    <text evidence="2">Antitoxin component of a type II toxin-antitoxin (TA) system.</text>
</comment>
<reference evidence="3 4" key="1">
    <citation type="submission" date="2018-12" db="EMBL/GenBank/DDBJ databases">
        <title>YIM 101343 draft genome.</title>
        <authorList>
            <person name="Chen X."/>
        </authorList>
    </citation>
    <scope>NUCLEOTIDE SEQUENCE [LARGE SCALE GENOMIC DNA]</scope>
    <source>
        <strain evidence="3 4">YIM 101343</strain>
    </source>
</reference>
<dbReference type="InterPro" id="IPR006442">
    <property type="entry name" value="Antitoxin_Phd/YefM"/>
</dbReference>
<dbReference type="AlphaFoldDB" id="A0A3S0HF06"/>
<dbReference type="EMBL" id="RXHJ01000034">
    <property type="protein sequence ID" value="RSZ61204.1"/>
    <property type="molecule type" value="Genomic_DNA"/>
</dbReference>
<dbReference type="OrthoDB" id="965929at2"/>
<comment type="similarity">
    <text evidence="1 2">Belongs to the phD/YefM antitoxin family.</text>
</comment>
<gene>
    <name evidence="3" type="ORF">EAH68_14490</name>
</gene>
<evidence type="ECO:0000313" key="3">
    <source>
        <dbReference type="EMBL" id="RSZ61204.1"/>
    </source>
</evidence>
<evidence type="ECO:0000256" key="2">
    <source>
        <dbReference type="RuleBase" id="RU362080"/>
    </source>
</evidence>
<dbReference type="Gene3D" id="3.40.1620.10">
    <property type="entry name" value="YefM-like domain"/>
    <property type="match status" value="1"/>
</dbReference>
<comment type="caution">
    <text evidence="3">The sequence shown here is derived from an EMBL/GenBank/DDBJ whole genome shotgun (WGS) entry which is preliminary data.</text>
</comment>
<proteinExistence type="inferred from homology"/>
<name>A0A3S0HF06_9CORY</name>
<evidence type="ECO:0000256" key="1">
    <source>
        <dbReference type="ARBA" id="ARBA00009981"/>
    </source>
</evidence>
<accession>A0A3S0HF06</accession>
<keyword evidence="4" id="KW-1185">Reference proteome</keyword>
<dbReference type="SUPFAM" id="SSF143120">
    <property type="entry name" value="YefM-like"/>
    <property type="match status" value="1"/>
</dbReference>
<dbReference type="Pfam" id="PF02604">
    <property type="entry name" value="PhdYeFM_antitox"/>
    <property type="match status" value="1"/>
</dbReference>
<organism evidence="3 4">
    <name type="scientific">Corynebacterium hylobatis</name>
    <dbReference type="NCBI Taxonomy" id="1859290"/>
    <lineage>
        <taxon>Bacteria</taxon>
        <taxon>Bacillati</taxon>
        <taxon>Actinomycetota</taxon>
        <taxon>Actinomycetes</taxon>
        <taxon>Mycobacteriales</taxon>
        <taxon>Corynebacteriaceae</taxon>
        <taxon>Corynebacterium</taxon>
    </lineage>
</organism>
<dbReference type="NCBIfam" id="TIGR01552">
    <property type="entry name" value="phd_fam"/>
    <property type="match status" value="1"/>
</dbReference>
<protein>
    <recommendedName>
        <fullName evidence="2">Antitoxin</fullName>
    </recommendedName>
</protein>
<dbReference type="InterPro" id="IPR036165">
    <property type="entry name" value="YefM-like_sf"/>
</dbReference>
<evidence type="ECO:0000313" key="4">
    <source>
        <dbReference type="Proteomes" id="UP000274907"/>
    </source>
</evidence>
<sequence length="86" mass="9459">MKKLSAISLGELRRDLGEVVNRATFAGERTAVTRHGKAVAAIVSVEDLALLDELERRADLEALRQARREDDGTRIPLDDFLNGQAS</sequence>